<keyword evidence="15" id="KW-0472">Membrane</keyword>
<dbReference type="InterPro" id="IPR005817">
    <property type="entry name" value="Wnt"/>
</dbReference>
<dbReference type="GO" id="GO:0005125">
    <property type="term" value="F:cytokine activity"/>
    <property type="evidence" value="ECO:0007669"/>
    <property type="project" value="TreeGrafter"/>
</dbReference>
<dbReference type="GO" id="GO:0016020">
    <property type="term" value="C:membrane"/>
    <property type="evidence" value="ECO:0007669"/>
    <property type="project" value="UniProtKB-SubCell"/>
</dbReference>
<evidence type="ECO:0000256" key="7">
    <source>
        <dbReference type="ARBA" id="ARBA00022525"/>
    </source>
</evidence>
<evidence type="ECO:0000256" key="12">
    <source>
        <dbReference type="ARBA" id="ARBA00022989"/>
    </source>
</evidence>
<evidence type="ECO:0000256" key="5">
    <source>
        <dbReference type="ARBA" id="ARBA00022461"/>
    </source>
</evidence>
<dbReference type="Gene3D" id="3.30.2460.20">
    <property type="match status" value="2"/>
</dbReference>
<dbReference type="InterPro" id="IPR013302">
    <property type="entry name" value="Wnt10"/>
</dbReference>
<keyword evidence="20 21" id="KW-0407">Ion channel</keyword>
<keyword evidence="17" id="KW-0325">Glycoprotein</keyword>
<dbReference type="Gene3D" id="2.60.470.10">
    <property type="entry name" value="Acid-sensing ion channels like domains"/>
    <property type="match status" value="1"/>
</dbReference>
<keyword evidence="13" id="KW-0915">Sodium</keyword>
<evidence type="ECO:0000256" key="15">
    <source>
        <dbReference type="ARBA" id="ARBA00023136"/>
    </source>
</evidence>
<evidence type="ECO:0000256" key="4">
    <source>
        <dbReference type="ARBA" id="ARBA00022448"/>
    </source>
</evidence>
<evidence type="ECO:0000256" key="13">
    <source>
        <dbReference type="ARBA" id="ARBA00023053"/>
    </source>
</evidence>
<dbReference type="GO" id="GO:0005272">
    <property type="term" value="F:sodium channel activity"/>
    <property type="evidence" value="ECO:0007669"/>
    <property type="project" value="UniProtKB-KW"/>
</dbReference>
<dbReference type="GO" id="GO:0030182">
    <property type="term" value="P:neuron differentiation"/>
    <property type="evidence" value="ECO:0007669"/>
    <property type="project" value="TreeGrafter"/>
</dbReference>
<dbReference type="EMBL" id="SCEB01215440">
    <property type="protein sequence ID" value="RXM29510.1"/>
    <property type="molecule type" value="Genomic_DNA"/>
</dbReference>
<keyword evidence="24" id="KW-1185">Reference proteome</keyword>
<reference evidence="23 24" key="1">
    <citation type="submission" date="2019-01" db="EMBL/GenBank/DDBJ databases">
        <title>Draft Genome and Complete Hox-Cluster Characterization of the Sterlet Sturgeon (Acipenser ruthenus).</title>
        <authorList>
            <person name="Wei Q."/>
        </authorList>
    </citation>
    <scope>NUCLEOTIDE SEQUENCE [LARGE SCALE GENOMIC DNA]</scope>
    <source>
        <strain evidence="23">WHYD16114868_AA</strain>
        <tissue evidence="23">Blood</tissue>
    </source>
</reference>
<evidence type="ECO:0000256" key="20">
    <source>
        <dbReference type="ARBA" id="ARBA00023303"/>
    </source>
</evidence>
<dbReference type="PRINTS" id="PR01893">
    <property type="entry name" value="WNT10PROTEIN"/>
</dbReference>
<dbReference type="CDD" id="cd19338">
    <property type="entry name" value="Wnt_Wnt6"/>
    <property type="match status" value="1"/>
</dbReference>
<dbReference type="Pfam" id="PF00110">
    <property type="entry name" value="wnt"/>
    <property type="match status" value="2"/>
</dbReference>
<accession>A0A444U2Y8</accession>
<dbReference type="InterPro" id="IPR018161">
    <property type="entry name" value="Wnt_CS"/>
</dbReference>
<dbReference type="AlphaFoldDB" id="A0A444U2Y8"/>
<keyword evidence="5 21" id="KW-0894">Sodium channel</keyword>
<dbReference type="InterPro" id="IPR001873">
    <property type="entry name" value="ENaC"/>
</dbReference>
<dbReference type="SMART" id="SM00097">
    <property type="entry name" value="WNT1"/>
    <property type="match status" value="2"/>
</dbReference>
<keyword evidence="8" id="KW-0272">Extracellular matrix</keyword>
<sequence>MPIEFVCKIKFAEEDEKQKGKQEGDKESLIEETCTPPTKDLAGFANSCTLHGINHIFVSGRLGIKQTLWALTFVASLALFMYQAAKCAMFYLEHPHVTALDEEASREMVFPAVTICNINRFRFSALTDADIYHLTNLTGLPPKNKDGHKATDLVYPDPNMEDIFNRTGHQMEDMLKSCNFSGENCSPKDFSVLTYLPEPWGKCRPTAEPTIPGYNYSISACRLKCEKEEVYRKCSCRMVHVPGDEKICSPHDYTECVDNALTEIIKNTEESSTCTCETPCDLTRYGKELSMVKIPSKGSARYLSKKYKHSEEYIRAVGSPLVMDPNSICRKTKRLAGKQAELCQTEPEIVSEVVKGAKLGVRECQFQFRFRRWNCTSHNKYFGKVLQQDIRETAFVYAITSAGVTHTVTQACSMGELLQCGCEATRSRAPPLPTAGPGADGSKWEWGGCGDDVEFGYEKSKQFMDAKRKKGKSDIRTLIDLHNNEAGRLAVKNYMRTECKCHGLSGSCTLRTCWKKMPHFREVGNRLLERFNGASQVMGGNDGKTLIPVGQNIKPPDKQDLIYSAESPDFCLPNRKTGSLGTRGRICNSTAMDISGCDLLCCDRGYRDETVVFEENCLCRFHWIDSNEILGLKLPSDPILNANTVCLTLPGLTRRQLEVCMKNPDATASAIQGIQIAIHECQHQFRGHRWNCSSLETRNKIPYESVVFSRGFKESAFAYAIAAAGVVHAVSNACSMGKLKACGCDEKRRGDEEAFRLKLNRLQLEAINRGKGMVHGVMENIPADAPGPQDSWEWGGCSPDVDFGEKFSRDFLDSRETYKDIHARMRLHNNRVGRQVVLDNMKRKCKCHGTSGSCQLKTCWQMTPEFRAVGSLLKDRFHIATLIKAHNRNTGQVEHVHPPHRRRANLNELIYFEKSPDFCEREPESDSAGTQGRICNKTSPGMENCESLCCGRGHNILQQTRSERCNCKFHWCCYVVCEECRITEWVSVCK</sequence>
<evidence type="ECO:0000256" key="2">
    <source>
        <dbReference type="ARBA" id="ARBA00004498"/>
    </source>
</evidence>
<keyword evidence="9 22" id="KW-0879">Wnt signaling pathway</keyword>
<keyword evidence="18 21" id="KW-0739">Sodium transport</keyword>
<evidence type="ECO:0000256" key="14">
    <source>
        <dbReference type="ARBA" id="ARBA00023065"/>
    </source>
</evidence>
<dbReference type="CDD" id="cd19355">
    <property type="entry name" value="Wnt_Wnt10a"/>
    <property type="match status" value="1"/>
</dbReference>
<dbReference type="GO" id="GO:0045165">
    <property type="term" value="P:cell fate commitment"/>
    <property type="evidence" value="ECO:0007669"/>
    <property type="project" value="TreeGrafter"/>
</dbReference>
<keyword evidence="10 21" id="KW-0812">Transmembrane</keyword>
<evidence type="ECO:0000313" key="23">
    <source>
        <dbReference type="EMBL" id="RXM29510.1"/>
    </source>
</evidence>
<dbReference type="FunFam" id="3.30.2460.20:FF:000001">
    <property type="entry name" value="Wnt homolog"/>
    <property type="match status" value="1"/>
</dbReference>
<proteinExistence type="inferred from homology"/>
<keyword evidence="11" id="KW-0732">Signal</keyword>
<keyword evidence="4 21" id="KW-0813">Transport</keyword>
<comment type="similarity">
    <text evidence="21">Belongs to the amiloride-sensitive sodium channel (TC 1.A.6) family.</text>
</comment>
<evidence type="ECO:0000313" key="24">
    <source>
        <dbReference type="Proteomes" id="UP000289886"/>
    </source>
</evidence>
<dbReference type="GO" id="GO:0048513">
    <property type="term" value="P:animal organ development"/>
    <property type="evidence" value="ECO:0007669"/>
    <property type="project" value="UniProtKB-ARBA"/>
</dbReference>
<dbReference type="Proteomes" id="UP000289886">
    <property type="component" value="Unassembled WGS sequence"/>
</dbReference>
<evidence type="ECO:0000256" key="6">
    <source>
        <dbReference type="ARBA" id="ARBA00022473"/>
    </source>
</evidence>
<dbReference type="PRINTS" id="PR01349">
    <property type="entry name" value="WNTPROTEIN"/>
</dbReference>
<evidence type="ECO:0000256" key="11">
    <source>
        <dbReference type="ARBA" id="ARBA00022729"/>
    </source>
</evidence>
<evidence type="ECO:0000256" key="16">
    <source>
        <dbReference type="ARBA" id="ARBA00023157"/>
    </source>
</evidence>
<dbReference type="PANTHER" id="PTHR12027:SF72">
    <property type="entry name" value="PROTEIN WNT-6"/>
    <property type="match status" value="1"/>
</dbReference>
<keyword evidence="6 22" id="KW-0217">Developmental protein</keyword>
<evidence type="ECO:0000256" key="9">
    <source>
        <dbReference type="ARBA" id="ARBA00022687"/>
    </source>
</evidence>
<dbReference type="InterPro" id="IPR009143">
    <property type="entry name" value="Wnt6"/>
</dbReference>
<evidence type="ECO:0000256" key="10">
    <source>
        <dbReference type="ARBA" id="ARBA00022692"/>
    </source>
</evidence>
<dbReference type="GO" id="GO:0005615">
    <property type="term" value="C:extracellular space"/>
    <property type="evidence" value="ECO:0007669"/>
    <property type="project" value="TreeGrafter"/>
</dbReference>
<gene>
    <name evidence="23" type="ORF">EOD39_2249</name>
</gene>
<keyword evidence="19" id="KW-0449">Lipoprotein</keyword>
<comment type="subcellular location">
    <subcellularLocation>
        <location evidence="1">Membrane</location>
        <topology evidence="1">Multi-pass membrane protein</topology>
    </subcellularLocation>
    <subcellularLocation>
        <location evidence="2 22">Secreted</location>
        <location evidence="2 22">Extracellular space</location>
        <location evidence="2 22">Extracellular matrix</location>
    </subcellularLocation>
</comment>
<dbReference type="Pfam" id="PF00858">
    <property type="entry name" value="ASC"/>
    <property type="match status" value="2"/>
</dbReference>
<dbReference type="GO" id="GO:0060070">
    <property type="term" value="P:canonical Wnt signaling pathway"/>
    <property type="evidence" value="ECO:0007669"/>
    <property type="project" value="TreeGrafter"/>
</dbReference>
<organism evidence="23 24">
    <name type="scientific">Acipenser ruthenus</name>
    <name type="common">Sterlet sturgeon</name>
    <dbReference type="NCBI Taxonomy" id="7906"/>
    <lineage>
        <taxon>Eukaryota</taxon>
        <taxon>Metazoa</taxon>
        <taxon>Chordata</taxon>
        <taxon>Craniata</taxon>
        <taxon>Vertebrata</taxon>
        <taxon>Euteleostomi</taxon>
        <taxon>Actinopterygii</taxon>
        <taxon>Chondrostei</taxon>
        <taxon>Acipenseriformes</taxon>
        <taxon>Acipenseridae</taxon>
        <taxon>Acipenser</taxon>
    </lineage>
</organism>
<evidence type="ECO:0000256" key="18">
    <source>
        <dbReference type="ARBA" id="ARBA00023201"/>
    </source>
</evidence>
<dbReference type="Gene3D" id="1.10.287.820">
    <property type="entry name" value="Acid-sensing ion channel domain"/>
    <property type="match status" value="1"/>
</dbReference>
<name>A0A444U2Y8_ACIRT</name>
<evidence type="ECO:0000256" key="21">
    <source>
        <dbReference type="RuleBase" id="RU000679"/>
    </source>
</evidence>
<dbReference type="PROSITE" id="PS00246">
    <property type="entry name" value="WNT1"/>
    <property type="match status" value="2"/>
</dbReference>
<comment type="similarity">
    <text evidence="3 22">Belongs to the Wnt family.</text>
</comment>
<protein>
    <recommendedName>
        <fullName evidence="22">Protein Wnt</fullName>
    </recommendedName>
</protein>
<comment type="function">
    <text evidence="22">Ligand for members of the frizzled family of seven transmembrane receptors.</text>
</comment>
<keyword evidence="12" id="KW-1133">Transmembrane helix</keyword>
<keyword evidence="14 21" id="KW-0406">Ion transport</keyword>
<comment type="caution">
    <text evidence="23">The sequence shown here is derived from an EMBL/GenBank/DDBJ whole genome shotgun (WGS) entry which is preliminary data.</text>
</comment>
<keyword evidence="7" id="KW-0964">Secreted</keyword>
<dbReference type="GO" id="GO:0005109">
    <property type="term" value="F:frizzled binding"/>
    <property type="evidence" value="ECO:0007669"/>
    <property type="project" value="TreeGrafter"/>
</dbReference>
<dbReference type="PANTHER" id="PTHR12027">
    <property type="entry name" value="WNT RELATED"/>
    <property type="match status" value="1"/>
</dbReference>
<dbReference type="InterPro" id="IPR043158">
    <property type="entry name" value="Wnt_C"/>
</dbReference>
<evidence type="ECO:0000256" key="19">
    <source>
        <dbReference type="ARBA" id="ARBA00023288"/>
    </source>
</evidence>
<evidence type="ECO:0000256" key="1">
    <source>
        <dbReference type="ARBA" id="ARBA00004141"/>
    </source>
</evidence>
<evidence type="ECO:0000256" key="8">
    <source>
        <dbReference type="ARBA" id="ARBA00022530"/>
    </source>
</evidence>
<evidence type="ECO:0000256" key="22">
    <source>
        <dbReference type="RuleBase" id="RU003500"/>
    </source>
</evidence>
<evidence type="ECO:0000256" key="3">
    <source>
        <dbReference type="ARBA" id="ARBA00005683"/>
    </source>
</evidence>
<keyword evidence="16" id="KW-1015">Disulfide bond</keyword>
<evidence type="ECO:0000256" key="17">
    <source>
        <dbReference type="ARBA" id="ARBA00023180"/>
    </source>
</evidence>